<evidence type="ECO:0000256" key="4">
    <source>
        <dbReference type="PIRSR" id="PIRSR603782-2"/>
    </source>
</evidence>
<dbReference type="AlphaFoldDB" id="A0A2P5YS99"/>
<feature type="binding site" evidence="3">
    <location>
        <position position="401"/>
    </location>
    <ligand>
        <name>Cu cation</name>
        <dbReference type="ChEBI" id="CHEBI:23378"/>
    </ligand>
</feature>
<keyword evidence="2 3" id="KW-0186">Copper</keyword>
<evidence type="ECO:0000256" key="5">
    <source>
        <dbReference type="SAM" id="MobiDB-lite"/>
    </source>
</evidence>
<keyword evidence="6" id="KW-1133">Transmembrane helix</keyword>
<dbReference type="GO" id="GO:0046872">
    <property type="term" value="F:metal ion binding"/>
    <property type="evidence" value="ECO:0007669"/>
    <property type="project" value="UniProtKB-KW"/>
</dbReference>
<dbReference type="Proteomes" id="UP000239757">
    <property type="component" value="Unassembled WGS sequence"/>
</dbReference>
<accession>A0A2P5YS99</accession>
<dbReference type="InterPro" id="IPR013766">
    <property type="entry name" value="Thioredoxin_domain"/>
</dbReference>
<evidence type="ECO:0000313" key="8">
    <source>
        <dbReference type="EMBL" id="PPS18464.1"/>
    </source>
</evidence>
<dbReference type="Pfam" id="PF02630">
    <property type="entry name" value="SCO1-SenC"/>
    <property type="match status" value="1"/>
</dbReference>
<evidence type="ECO:0000259" key="7">
    <source>
        <dbReference type="PROSITE" id="PS51352"/>
    </source>
</evidence>
<evidence type="ECO:0000313" key="9">
    <source>
        <dbReference type="Proteomes" id="UP000239757"/>
    </source>
</evidence>
<keyword evidence="6" id="KW-0472">Membrane</keyword>
<dbReference type="SUPFAM" id="SSF52833">
    <property type="entry name" value="Thioredoxin-like"/>
    <property type="match status" value="1"/>
</dbReference>
<dbReference type="InterPro" id="IPR036249">
    <property type="entry name" value="Thioredoxin-like_sf"/>
</dbReference>
<dbReference type="PANTHER" id="PTHR12151:SF5">
    <property type="entry name" value="AT19154P"/>
    <property type="match status" value="1"/>
</dbReference>
<dbReference type="GO" id="GO:0005739">
    <property type="term" value="C:mitochondrion"/>
    <property type="evidence" value="ECO:0007669"/>
    <property type="project" value="GOC"/>
</dbReference>
<evidence type="ECO:0000256" key="1">
    <source>
        <dbReference type="ARBA" id="ARBA00010996"/>
    </source>
</evidence>
<feature type="transmembrane region" description="Helical" evidence="6">
    <location>
        <begin position="232"/>
        <end position="251"/>
    </location>
</feature>
<feature type="disulfide bond" description="Redox-active" evidence="4">
    <location>
        <begin position="313"/>
        <end position="317"/>
    </location>
</feature>
<protein>
    <recommendedName>
        <fullName evidence="7">Thioredoxin domain-containing protein</fullName>
    </recommendedName>
</protein>
<evidence type="ECO:0000256" key="6">
    <source>
        <dbReference type="SAM" id="Phobius"/>
    </source>
</evidence>
<dbReference type="PANTHER" id="PTHR12151">
    <property type="entry name" value="ELECTRON TRANSPORT PROTIN SCO1/SENC FAMILY MEMBER"/>
    <property type="match status" value="1"/>
</dbReference>
<feature type="compositionally biased region" description="Low complexity" evidence="5">
    <location>
        <begin position="198"/>
        <end position="224"/>
    </location>
</feature>
<organism evidence="8 9">
    <name type="scientific">Gossypium barbadense</name>
    <name type="common">Sea Island cotton</name>
    <name type="synonym">Hibiscus barbadensis</name>
    <dbReference type="NCBI Taxonomy" id="3634"/>
    <lineage>
        <taxon>Eukaryota</taxon>
        <taxon>Viridiplantae</taxon>
        <taxon>Streptophyta</taxon>
        <taxon>Embryophyta</taxon>
        <taxon>Tracheophyta</taxon>
        <taxon>Spermatophyta</taxon>
        <taxon>Magnoliopsida</taxon>
        <taxon>eudicotyledons</taxon>
        <taxon>Gunneridae</taxon>
        <taxon>Pentapetalae</taxon>
        <taxon>rosids</taxon>
        <taxon>malvids</taxon>
        <taxon>Malvales</taxon>
        <taxon>Malvaceae</taxon>
        <taxon>Malvoideae</taxon>
        <taxon>Gossypium</taxon>
    </lineage>
</organism>
<dbReference type="Gene3D" id="3.40.30.10">
    <property type="entry name" value="Glutaredoxin"/>
    <property type="match status" value="1"/>
</dbReference>
<feature type="region of interest" description="Disordered" evidence="5">
    <location>
        <begin position="189"/>
        <end position="227"/>
    </location>
</feature>
<dbReference type="InterPro" id="IPR003782">
    <property type="entry name" value="SCO1/SenC"/>
</dbReference>
<dbReference type="OrthoDB" id="270009at2759"/>
<name>A0A2P5YS99_GOSBA</name>
<dbReference type="EMBL" id="KZ662830">
    <property type="protein sequence ID" value="PPS18464.1"/>
    <property type="molecule type" value="Genomic_DNA"/>
</dbReference>
<keyword evidence="6" id="KW-0812">Transmembrane</keyword>
<reference evidence="8 9" key="1">
    <citation type="submission" date="2015-01" db="EMBL/GenBank/DDBJ databases">
        <title>Genome of allotetraploid Gossypium barbadense reveals genomic plasticity and fiber elongation in cotton evolution.</title>
        <authorList>
            <person name="Chen X."/>
            <person name="Liu X."/>
            <person name="Zhao B."/>
            <person name="Zheng H."/>
            <person name="Hu Y."/>
            <person name="Lu G."/>
            <person name="Yang C."/>
            <person name="Chen J."/>
            <person name="Shan C."/>
            <person name="Zhang L."/>
            <person name="Zhou Y."/>
            <person name="Wang L."/>
            <person name="Guo W."/>
            <person name="Bai Y."/>
            <person name="Ruan J."/>
            <person name="Shangguan X."/>
            <person name="Mao Y."/>
            <person name="Jiang J."/>
            <person name="Zhu Y."/>
            <person name="Lei J."/>
            <person name="Kang H."/>
            <person name="Chen S."/>
            <person name="He X."/>
            <person name="Wang R."/>
            <person name="Wang Y."/>
            <person name="Chen J."/>
            <person name="Wang L."/>
            <person name="Yu S."/>
            <person name="Wang B."/>
            <person name="Wei J."/>
            <person name="Song S."/>
            <person name="Lu X."/>
            <person name="Gao Z."/>
            <person name="Gu W."/>
            <person name="Deng X."/>
            <person name="Ma D."/>
            <person name="Wang S."/>
            <person name="Liang W."/>
            <person name="Fang L."/>
            <person name="Cai C."/>
            <person name="Zhu X."/>
            <person name="Zhou B."/>
            <person name="Zhang Y."/>
            <person name="Chen Z."/>
            <person name="Xu S."/>
            <person name="Zhu R."/>
            <person name="Wang S."/>
            <person name="Zhang T."/>
            <person name="Zhao G."/>
        </authorList>
    </citation>
    <scope>NUCLEOTIDE SEQUENCE [LARGE SCALE GENOMIC DNA]</scope>
    <source>
        <strain evidence="9">cv. Xinhai21</strain>
        <tissue evidence="8">Leaf</tissue>
    </source>
</reference>
<comment type="similarity">
    <text evidence="1">Belongs to the SCO1/2 family.</text>
</comment>
<feature type="binding site" evidence="3">
    <location>
        <position position="317"/>
    </location>
    <ligand>
        <name>Cu cation</name>
        <dbReference type="ChEBI" id="CHEBI:23378"/>
    </ligand>
</feature>
<proteinExistence type="inferred from homology"/>
<sequence>MNEKDTRAVLPAPDINETQASLTEIRFWELIMAGGGNFMHRVISYVVNELVVDRLANSPAFQRFAVRTSKRIEDISSMAEKKRQELAEQMKEISKNMEVGYSRVYRNAKVEDWKDPMATAIWRNASRLRSFNRCLYARSLSQFRSSIPSSTITPHSLCAPSLPSFPPVIPVGAEFKSLGIYGRFLSNSTATPTENQEKSSSSSKTNSEETQNTGGSQQSSGSEGKPVRGGPVSWLSFLLLLATGIGIIFYYDNLKKRHIEEISNASKAVKEGPSAGKAAIGGPFSLVNHDGKRVTEKDFKGKWTLVYFGFTHCPDICPDELLKLAAAIDKIEKAGIDIVPVFISVDPERDTVEQVREYVKEFHPKLVGLTGTPDEIKKVARAYRVYYMKTAEEDSDYLVDHSIVYLMDPKMEFVKFFGKNNDVNSLTDGVIKEISQQKK</sequence>
<feature type="domain" description="Thioredoxin" evidence="7">
    <location>
        <begin position="275"/>
        <end position="436"/>
    </location>
</feature>
<dbReference type="CDD" id="cd02968">
    <property type="entry name" value="SCO"/>
    <property type="match status" value="1"/>
</dbReference>
<dbReference type="PROSITE" id="PS51352">
    <property type="entry name" value="THIOREDOXIN_2"/>
    <property type="match status" value="1"/>
</dbReference>
<dbReference type="FunFam" id="3.40.30.10:FF:000013">
    <property type="entry name" value="Blast:Protein SCO1 homolog, mitochondrial"/>
    <property type="match status" value="1"/>
</dbReference>
<evidence type="ECO:0000256" key="3">
    <source>
        <dbReference type="PIRSR" id="PIRSR603782-1"/>
    </source>
</evidence>
<gene>
    <name evidence="8" type="ORF">GOBAR_AA02098</name>
</gene>
<evidence type="ECO:0000256" key="2">
    <source>
        <dbReference type="ARBA" id="ARBA00023008"/>
    </source>
</evidence>
<feature type="binding site" evidence="3">
    <location>
        <position position="313"/>
    </location>
    <ligand>
        <name>Cu cation</name>
        <dbReference type="ChEBI" id="CHEBI:23378"/>
    </ligand>
</feature>
<keyword evidence="3" id="KW-0479">Metal-binding</keyword>
<dbReference type="GO" id="GO:0033617">
    <property type="term" value="P:mitochondrial respiratory chain complex IV assembly"/>
    <property type="evidence" value="ECO:0007669"/>
    <property type="project" value="TreeGrafter"/>
</dbReference>
<keyword evidence="4" id="KW-1015">Disulfide bond</keyword>